<dbReference type="Gene3D" id="3.20.20.70">
    <property type="entry name" value="Aldolase class I"/>
    <property type="match status" value="1"/>
</dbReference>
<accession>A0A382TH73</accession>
<dbReference type="SUPFAM" id="SSF51569">
    <property type="entry name" value="Aldolase"/>
    <property type="match status" value="1"/>
</dbReference>
<feature type="non-terminal residue" evidence="4">
    <location>
        <position position="106"/>
    </location>
</feature>
<dbReference type="GO" id="GO:0009073">
    <property type="term" value="P:aromatic amino acid family biosynthetic process"/>
    <property type="evidence" value="ECO:0007669"/>
    <property type="project" value="InterPro"/>
</dbReference>
<comment type="similarity">
    <text evidence="1">Belongs to the class-II DAHP synthase family.</text>
</comment>
<evidence type="ECO:0000256" key="3">
    <source>
        <dbReference type="ARBA" id="ARBA00022679"/>
    </source>
</evidence>
<gene>
    <name evidence="4" type="ORF">METZ01_LOCUS374313</name>
</gene>
<name>A0A382TH73_9ZZZZ</name>
<keyword evidence="3" id="KW-0808">Transferase</keyword>
<dbReference type="GO" id="GO:0003849">
    <property type="term" value="F:3-deoxy-7-phosphoheptulonate synthase activity"/>
    <property type="evidence" value="ECO:0007669"/>
    <property type="project" value="UniProtKB-EC"/>
</dbReference>
<evidence type="ECO:0000256" key="1">
    <source>
        <dbReference type="ARBA" id="ARBA00008911"/>
    </source>
</evidence>
<protein>
    <recommendedName>
        <fullName evidence="2">3-deoxy-7-phosphoheptulonate synthase</fullName>
        <ecNumber evidence="2">2.5.1.54</ecNumber>
    </recommendedName>
</protein>
<dbReference type="InterPro" id="IPR013785">
    <property type="entry name" value="Aldolase_TIM"/>
</dbReference>
<dbReference type="InterPro" id="IPR002480">
    <property type="entry name" value="DAHP_synth_2"/>
</dbReference>
<dbReference type="Pfam" id="PF01474">
    <property type="entry name" value="DAHP_synth_2"/>
    <property type="match status" value="1"/>
</dbReference>
<sequence length="106" mass="11818">MKSQWLPNSWRAKPAKHLPIYKDETLLKNSLDKIKKFPPLVFAGEARSLKSKLAEVSKGKAFLLQGGDCAESFTDFHPDNIKNTFKVILQMAVVLTFGASCPIVKV</sequence>
<dbReference type="EMBL" id="UINC01136592">
    <property type="protein sequence ID" value="SVD21459.1"/>
    <property type="molecule type" value="Genomic_DNA"/>
</dbReference>
<reference evidence="4" key="1">
    <citation type="submission" date="2018-05" db="EMBL/GenBank/DDBJ databases">
        <authorList>
            <person name="Lanie J.A."/>
            <person name="Ng W.-L."/>
            <person name="Kazmierczak K.M."/>
            <person name="Andrzejewski T.M."/>
            <person name="Davidsen T.M."/>
            <person name="Wayne K.J."/>
            <person name="Tettelin H."/>
            <person name="Glass J.I."/>
            <person name="Rusch D."/>
            <person name="Podicherti R."/>
            <person name="Tsui H.-C.T."/>
            <person name="Winkler M.E."/>
        </authorList>
    </citation>
    <scope>NUCLEOTIDE SEQUENCE</scope>
</reference>
<dbReference type="EC" id="2.5.1.54" evidence="2"/>
<dbReference type="PANTHER" id="PTHR21337">
    <property type="entry name" value="PHOSPHO-2-DEHYDRO-3-DEOXYHEPTONATE ALDOLASE 1, 2"/>
    <property type="match status" value="1"/>
</dbReference>
<evidence type="ECO:0000256" key="2">
    <source>
        <dbReference type="ARBA" id="ARBA00012694"/>
    </source>
</evidence>
<proteinExistence type="inferred from homology"/>
<organism evidence="4">
    <name type="scientific">marine metagenome</name>
    <dbReference type="NCBI Taxonomy" id="408172"/>
    <lineage>
        <taxon>unclassified sequences</taxon>
        <taxon>metagenomes</taxon>
        <taxon>ecological metagenomes</taxon>
    </lineage>
</organism>
<evidence type="ECO:0000313" key="4">
    <source>
        <dbReference type="EMBL" id="SVD21459.1"/>
    </source>
</evidence>
<dbReference type="PANTHER" id="PTHR21337:SF0">
    <property type="entry name" value="PHOSPHO-2-DEHYDRO-3-DEOXYHEPTONATE ALDOLASE"/>
    <property type="match status" value="1"/>
</dbReference>
<dbReference type="AlphaFoldDB" id="A0A382TH73"/>